<evidence type="ECO:0000256" key="5">
    <source>
        <dbReference type="ARBA" id="ARBA00049660"/>
    </source>
</evidence>
<evidence type="ECO:0000256" key="6">
    <source>
        <dbReference type="SAM" id="Phobius"/>
    </source>
</evidence>
<comment type="caution">
    <text evidence="7">The sequence shown here is derived from an EMBL/GenBank/DDBJ whole genome shotgun (WGS) entry which is preliminary data.</text>
</comment>
<feature type="transmembrane region" description="Helical" evidence="6">
    <location>
        <begin position="174"/>
        <end position="197"/>
    </location>
</feature>
<evidence type="ECO:0000256" key="3">
    <source>
        <dbReference type="ARBA" id="ARBA00022989"/>
    </source>
</evidence>
<dbReference type="AlphaFoldDB" id="A0A9D9GUE9"/>
<feature type="transmembrane region" description="Helical" evidence="6">
    <location>
        <begin position="68"/>
        <end position="90"/>
    </location>
</feature>
<feature type="transmembrane region" description="Helical" evidence="6">
    <location>
        <begin position="139"/>
        <end position="162"/>
    </location>
</feature>
<evidence type="ECO:0000313" key="8">
    <source>
        <dbReference type="Proteomes" id="UP000823631"/>
    </source>
</evidence>
<evidence type="ECO:0000313" key="7">
    <source>
        <dbReference type="EMBL" id="MBO8416155.1"/>
    </source>
</evidence>
<dbReference type="Pfam" id="PF01226">
    <property type="entry name" value="Form_Nir_trans"/>
    <property type="match status" value="1"/>
</dbReference>
<feature type="transmembrane region" description="Helical" evidence="6">
    <location>
        <begin position="110"/>
        <end position="132"/>
    </location>
</feature>
<reference evidence="7" key="2">
    <citation type="journal article" date="2021" name="PeerJ">
        <title>Extensive microbial diversity within the chicken gut microbiome revealed by metagenomics and culture.</title>
        <authorList>
            <person name="Gilroy R."/>
            <person name="Ravi A."/>
            <person name="Getino M."/>
            <person name="Pursley I."/>
            <person name="Horton D.L."/>
            <person name="Alikhan N.F."/>
            <person name="Baker D."/>
            <person name="Gharbi K."/>
            <person name="Hall N."/>
            <person name="Watson M."/>
            <person name="Adriaenssens E.M."/>
            <person name="Foster-Nyarko E."/>
            <person name="Jarju S."/>
            <person name="Secka A."/>
            <person name="Antonio M."/>
            <person name="Oren A."/>
            <person name="Chaudhuri R.R."/>
            <person name="La Ragione R."/>
            <person name="Hildebrand F."/>
            <person name="Pallen M.J."/>
        </authorList>
    </citation>
    <scope>NUCLEOTIDE SEQUENCE</scope>
    <source>
        <strain evidence="7">17213</strain>
    </source>
</reference>
<comment type="subcellular location">
    <subcellularLocation>
        <location evidence="1">Membrane</location>
        <topology evidence="1">Multi-pass membrane protein</topology>
    </subcellularLocation>
</comment>
<evidence type="ECO:0000256" key="2">
    <source>
        <dbReference type="ARBA" id="ARBA00022692"/>
    </source>
</evidence>
<dbReference type="GO" id="GO:0015707">
    <property type="term" value="P:nitrite transport"/>
    <property type="evidence" value="ECO:0007669"/>
    <property type="project" value="TreeGrafter"/>
</dbReference>
<dbReference type="Gene3D" id="1.20.1080.10">
    <property type="entry name" value="Glycerol uptake facilitator protein"/>
    <property type="match status" value="1"/>
</dbReference>
<accession>A0A9D9GUE9</accession>
<evidence type="ECO:0000256" key="1">
    <source>
        <dbReference type="ARBA" id="ARBA00004141"/>
    </source>
</evidence>
<dbReference type="EMBL" id="JADINH010000152">
    <property type="protein sequence ID" value="MBO8416155.1"/>
    <property type="molecule type" value="Genomic_DNA"/>
</dbReference>
<dbReference type="PANTHER" id="PTHR30520:SF6">
    <property type="entry name" value="FORMATE_NITRATE FAMILY TRANSPORTER (EUROFUNG)"/>
    <property type="match status" value="1"/>
</dbReference>
<gene>
    <name evidence="7" type="ORF">IAB19_07245</name>
</gene>
<dbReference type="GO" id="GO:0005886">
    <property type="term" value="C:plasma membrane"/>
    <property type="evidence" value="ECO:0007669"/>
    <property type="project" value="TreeGrafter"/>
</dbReference>
<feature type="transmembrane region" description="Helical" evidence="6">
    <location>
        <begin position="35"/>
        <end position="56"/>
    </location>
</feature>
<dbReference type="GO" id="GO:0015513">
    <property type="term" value="F:high-affinity secondary active nitrite transmembrane transporter activity"/>
    <property type="evidence" value="ECO:0007669"/>
    <property type="project" value="TreeGrafter"/>
</dbReference>
<organism evidence="7 8">
    <name type="scientific">Candidatus Avisuccinivibrio stercorigallinarum</name>
    <dbReference type="NCBI Taxonomy" id="2840704"/>
    <lineage>
        <taxon>Bacteria</taxon>
        <taxon>Pseudomonadati</taxon>
        <taxon>Pseudomonadota</taxon>
        <taxon>Gammaproteobacteria</taxon>
        <taxon>Aeromonadales</taxon>
        <taxon>Succinivibrionaceae</taxon>
        <taxon>Succinivibrionaceae incertae sedis</taxon>
        <taxon>Candidatus Avisuccinivibrio</taxon>
    </lineage>
</organism>
<comment type="similarity">
    <text evidence="5">Belongs to the FNT transporter (TC 1.A.16) family.</text>
</comment>
<proteinExistence type="inferred from homology"/>
<dbReference type="InterPro" id="IPR000292">
    <property type="entry name" value="For/NO2_transpt"/>
</dbReference>
<reference evidence="7" key="1">
    <citation type="submission" date="2020-10" db="EMBL/GenBank/DDBJ databases">
        <authorList>
            <person name="Gilroy R."/>
        </authorList>
    </citation>
    <scope>NUCLEOTIDE SEQUENCE</scope>
    <source>
        <strain evidence="7">17213</strain>
    </source>
</reference>
<dbReference type="InterPro" id="IPR023271">
    <property type="entry name" value="Aquaporin-like"/>
</dbReference>
<feature type="transmembrane region" description="Helical" evidence="6">
    <location>
        <begin position="7"/>
        <end position="29"/>
    </location>
</feature>
<name>A0A9D9GUE9_9GAMM</name>
<dbReference type="Proteomes" id="UP000823631">
    <property type="component" value="Unassembled WGS sequence"/>
</dbReference>
<evidence type="ECO:0000256" key="4">
    <source>
        <dbReference type="ARBA" id="ARBA00023136"/>
    </source>
</evidence>
<keyword evidence="4 6" id="KW-0472">Membrane</keyword>
<keyword evidence="2 6" id="KW-0812">Transmembrane</keyword>
<sequence>MFNAHPLLNFIFRSLLSGFLIGFGCLVFVVCENRYVGAFLFALGLLTILTKGYYLYTGRVGDWVPRDTLKLLMMFCCNAIGTALCAYMFTFTRLNLSAVETIAATKLNDGLLSIFILAVGCGVMMHLAVFNFKKERHPLYVIMPIMFFIICGFEHCVANTGYFAMAKVPLNFDLWIRLALMVLGNGVGSLIFTKLIAVPLAQK</sequence>
<protein>
    <submittedName>
        <fullName evidence="7">Formate/nitrite transporter family protein</fullName>
    </submittedName>
</protein>
<dbReference type="PANTHER" id="PTHR30520">
    <property type="entry name" value="FORMATE TRANSPORTER-RELATED"/>
    <property type="match status" value="1"/>
</dbReference>
<keyword evidence="3 6" id="KW-1133">Transmembrane helix</keyword>